<dbReference type="Pfam" id="PF00078">
    <property type="entry name" value="RVT_1"/>
    <property type="match status" value="1"/>
</dbReference>
<dbReference type="NCBIfam" id="TIGR04416">
    <property type="entry name" value="group_II_RT_mat"/>
    <property type="match status" value="1"/>
</dbReference>
<dbReference type="GO" id="GO:0008270">
    <property type="term" value="F:zinc ion binding"/>
    <property type="evidence" value="ECO:0007669"/>
    <property type="project" value="InterPro"/>
</dbReference>
<dbReference type="InterPro" id="IPR002711">
    <property type="entry name" value="HNH"/>
</dbReference>
<dbReference type="GO" id="GO:0003964">
    <property type="term" value="F:RNA-directed DNA polymerase activity"/>
    <property type="evidence" value="ECO:0007669"/>
    <property type="project" value="UniProtKB-KW"/>
</dbReference>
<dbReference type="InterPro" id="IPR025960">
    <property type="entry name" value="RVT_N"/>
</dbReference>
<dbReference type="PANTHER" id="PTHR34047">
    <property type="entry name" value="NUCLEAR INTRON MATURASE 1, MITOCHONDRIAL-RELATED"/>
    <property type="match status" value="1"/>
</dbReference>
<dbReference type="SUPFAM" id="SSF56672">
    <property type="entry name" value="DNA/RNA polymerases"/>
    <property type="match status" value="1"/>
</dbReference>
<dbReference type="SMART" id="SM00507">
    <property type="entry name" value="HNHc"/>
    <property type="match status" value="1"/>
</dbReference>
<dbReference type="PROSITE" id="PS50878">
    <property type="entry name" value="RT_POL"/>
    <property type="match status" value="1"/>
</dbReference>
<dbReference type="InterPro" id="IPR043502">
    <property type="entry name" value="DNA/RNA_pol_sf"/>
</dbReference>
<evidence type="ECO:0000259" key="1">
    <source>
        <dbReference type="PROSITE" id="PS50878"/>
    </source>
</evidence>
<keyword evidence="2" id="KW-0378">Hydrolase</keyword>
<geneLocation type="chloroplast" evidence="2"/>
<keyword evidence="2" id="KW-0255">Endonuclease</keyword>
<proteinExistence type="predicted"/>
<dbReference type="InterPro" id="IPR000477">
    <property type="entry name" value="RT_dom"/>
</dbReference>
<keyword evidence="2" id="KW-0934">Plastid</keyword>
<dbReference type="Gene3D" id="1.10.30.50">
    <property type="match status" value="1"/>
</dbReference>
<organism evidence="2">
    <name type="scientific">Gloeotilopsis planctonica</name>
    <dbReference type="NCBI Taxonomy" id="34157"/>
    <lineage>
        <taxon>Eukaryota</taxon>
        <taxon>Viridiplantae</taxon>
        <taxon>Chlorophyta</taxon>
        <taxon>core chlorophytes</taxon>
        <taxon>Ulvophyceae</taxon>
        <taxon>OUU clade</taxon>
        <taxon>Ulotrichales</taxon>
        <taxon>Ulotrichaceae</taxon>
        <taxon>Gloeotilopsis</taxon>
    </lineage>
</organism>
<dbReference type="Pfam" id="PF13655">
    <property type="entry name" value="RVT_N"/>
    <property type="match status" value="1"/>
</dbReference>
<reference evidence="2" key="1">
    <citation type="journal article" date="2016" name="Genome Biol. Evol.">
        <title>Mitochondrion-to-Chloroplast DNA Transfers and Intragenomic Proliferation of Chloroplast Group II Introns in Gloeotilopsis Green Algae (Ulotrichales, Ulvophyceae).</title>
        <authorList>
            <person name="Turmel M."/>
            <person name="Otis C."/>
            <person name="Lemieux C."/>
        </authorList>
    </citation>
    <scope>NUCLEOTIDE SEQUENCE</scope>
</reference>
<name>A0A1B2RZA3_9CHLO</name>
<dbReference type="InterPro" id="IPR003615">
    <property type="entry name" value="HNH_nuc"/>
</dbReference>
<dbReference type="EMBL" id="KX306824">
    <property type="protein sequence ID" value="AOC61654.1"/>
    <property type="molecule type" value="Genomic_DNA"/>
</dbReference>
<accession>A0A1B2RZA3</accession>
<keyword evidence="2" id="KW-0540">Nuclease</keyword>
<protein>
    <submittedName>
        <fullName evidence="2">Putative reverse transcriptase, intron maturase and H-N-H endonuclease</fullName>
    </submittedName>
</protein>
<feature type="domain" description="Reverse transcriptase" evidence="1">
    <location>
        <begin position="94"/>
        <end position="354"/>
    </location>
</feature>
<dbReference type="GO" id="GO:0004519">
    <property type="term" value="F:endonuclease activity"/>
    <property type="evidence" value="ECO:0007669"/>
    <property type="project" value="UniProtKB-KW"/>
</dbReference>
<dbReference type="InterPro" id="IPR030931">
    <property type="entry name" value="Group_II_RT_mat"/>
</dbReference>
<dbReference type="Pfam" id="PF08388">
    <property type="entry name" value="GIIM"/>
    <property type="match status" value="1"/>
</dbReference>
<keyword evidence="2" id="KW-0808">Transferase</keyword>
<gene>
    <name evidence="2" type="primary">orf602</name>
</gene>
<dbReference type="CDD" id="cd00085">
    <property type="entry name" value="HNHc"/>
    <property type="match status" value="1"/>
</dbReference>
<evidence type="ECO:0000313" key="2">
    <source>
        <dbReference type="EMBL" id="AOC61654.1"/>
    </source>
</evidence>
<dbReference type="GO" id="GO:0003676">
    <property type="term" value="F:nucleic acid binding"/>
    <property type="evidence" value="ECO:0007669"/>
    <property type="project" value="InterPro"/>
</dbReference>
<sequence length="602" mass="68468">MNKLTSGKELSLSKCRWKTVKWKSVQMTVFKWQRQIYSASKIDDIKRVRMLQHLLLNSTAAKLLAVRRVTQDNQGKSTAGVDGIKGVPPSQRFEMVASLKFPTKAQPLRRVWIPKPGKTEKRPLGIPTIKDRCLQALLKLALEPEWEARFEPNSYGFRPGRNAHDAIAAIKNCVQKRSKYVLDADIAKCFDEIDHAKLLEKIGMRGKYRKQIKYWLEAGILDLGTFAETTKGTPQGGIISPLLANIALHGMENHLQECIKHIPIYYSSGVKVRPSKAHETLHVIRYADDFVILHDNLKVILHCKQQIQTFLAGIGLKLSKSKTRISHTLKLGKGDTAEFGLDGRVGFDFLGFTIKQFKSIHRSARVQDKKIGYKTLIYPSADSCNKHQEKLHEIILKEGKSLDQERLTSKLNPIIRGWSNYFGISHANTTGHLAKQDYLLYLKLRKWALRNKGTAGKAASYWNTSNVQGKNRKWSFGAPGGSQLLEHTAYAKSLGSSKGYVKVKGESSPFDKNQIYWTKRMATNPLFSTRVTNLLKRQKGICNWCKLHFRNDDVMEVDHIVPLLHEGKNVYANLQLLHRHCHDEKTSLDRTKYSPIPRKSDI</sequence>
<dbReference type="InterPro" id="IPR013597">
    <property type="entry name" value="Mat_intron_G2"/>
</dbReference>
<keyword evidence="2" id="KW-0695">RNA-directed DNA polymerase</keyword>
<dbReference type="InterPro" id="IPR051083">
    <property type="entry name" value="GrpII_Intron_Splice-Mob/Def"/>
</dbReference>
<keyword evidence="2" id="KW-0150">Chloroplast</keyword>
<keyword evidence="2" id="KW-0548">Nucleotidyltransferase</keyword>
<dbReference type="PANTHER" id="PTHR34047:SF10">
    <property type="entry name" value="GROUP II INTRON-ASSOCIATED OPEN READING FRAME"/>
    <property type="match status" value="1"/>
</dbReference>
<dbReference type="CDD" id="cd01651">
    <property type="entry name" value="RT_G2_intron"/>
    <property type="match status" value="1"/>
</dbReference>
<dbReference type="AlphaFoldDB" id="A0A1B2RZA3"/>
<dbReference type="Pfam" id="PF01844">
    <property type="entry name" value="HNH"/>
    <property type="match status" value="1"/>
</dbReference>